<dbReference type="Proteomes" id="UP000630097">
    <property type="component" value="Unassembled WGS sequence"/>
</dbReference>
<organism evidence="1 2">
    <name type="scientific">Planotetraspora kaengkrachanensis</name>
    <dbReference type="NCBI Taxonomy" id="575193"/>
    <lineage>
        <taxon>Bacteria</taxon>
        <taxon>Bacillati</taxon>
        <taxon>Actinomycetota</taxon>
        <taxon>Actinomycetes</taxon>
        <taxon>Streptosporangiales</taxon>
        <taxon>Streptosporangiaceae</taxon>
        <taxon>Planotetraspora</taxon>
    </lineage>
</organism>
<gene>
    <name evidence="1" type="ORF">Pka01_62180</name>
</gene>
<reference evidence="1 2" key="1">
    <citation type="submission" date="2021-01" db="EMBL/GenBank/DDBJ databases">
        <title>Whole genome shotgun sequence of Planotetraspora kaengkrachanensis NBRC 104272.</title>
        <authorList>
            <person name="Komaki H."/>
            <person name="Tamura T."/>
        </authorList>
    </citation>
    <scope>NUCLEOTIDE SEQUENCE [LARGE SCALE GENOMIC DNA]</scope>
    <source>
        <strain evidence="1 2">NBRC 104272</strain>
    </source>
</reference>
<dbReference type="EMBL" id="BONV01000036">
    <property type="protein sequence ID" value="GIG83091.1"/>
    <property type="molecule type" value="Genomic_DNA"/>
</dbReference>
<keyword evidence="2" id="KW-1185">Reference proteome</keyword>
<dbReference type="AlphaFoldDB" id="A0A8J3PY84"/>
<name>A0A8J3PY84_9ACTN</name>
<comment type="caution">
    <text evidence="1">The sequence shown here is derived from an EMBL/GenBank/DDBJ whole genome shotgun (WGS) entry which is preliminary data.</text>
</comment>
<accession>A0A8J3PY84</accession>
<evidence type="ECO:0000313" key="2">
    <source>
        <dbReference type="Proteomes" id="UP000630097"/>
    </source>
</evidence>
<protein>
    <submittedName>
        <fullName evidence="1">Uncharacterized protein</fullName>
    </submittedName>
</protein>
<sequence>MAIPRRESQSCGPDSTLLRMSNPLDVKQWGHRYVAQWNEPDPETRRALIRELWAPDGIQVLVEPPETIRDAASALAFPVPPLEVRGHDALDARVTRAYEMFVAPGEHVFEAAGEPVLLLSNVLALRWSMVSARTGEAVGGGLDVLALDGDGRIGTDHQFIGVN</sequence>
<dbReference type="SUPFAM" id="SSF54427">
    <property type="entry name" value="NTF2-like"/>
    <property type="match status" value="1"/>
</dbReference>
<evidence type="ECO:0000313" key="1">
    <source>
        <dbReference type="EMBL" id="GIG83091.1"/>
    </source>
</evidence>
<proteinExistence type="predicted"/>
<dbReference type="InterPro" id="IPR032710">
    <property type="entry name" value="NTF2-like_dom_sf"/>
</dbReference>
<dbReference type="Gene3D" id="3.10.450.50">
    <property type="match status" value="1"/>
</dbReference>